<evidence type="ECO:0000313" key="2">
    <source>
        <dbReference type="Proteomes" id="UP001596142"/>
    </source>
</evidence>
<dbReference type="RefSeq" id="WP_385938709.1">
    <property type="nucleotide sequence ID" value="NZ_JBHSOZ010000003.1"/>
</dbReference>
<proteinExistence type="predicted"/>
<sequence length="86" mass="10212">MNRKPKELKIFLYDEMVQKDNRLASALEEEGKKEGFKQEDIREVLNDLEQNGSITFAEQENPLHPNKHPEDVIVIQDDKLFRDFLR</sequence>
<organism evidence="1 2">
    <name type="scientific">Thalassorhabdus alkalitolerans</name>
    <dbReference type="NCBI Taxonomy" id="2282697"/>
    <lineage>
        <taxon>Bacteria</taxon>
        <taxon>Bacillati</taxon>
        <taxon>Bacillota</taxon>
        <taxon>Bacilli</taxon>
        <taxon>Bacillales</taxon>
        <taxon>Bacillaceae</taxon>
        <taxon>Thalassorhabdus</taxon>
    </lineage>
</organism>
<accession>A0ABW0YJH2</accession>
<name>A0ABW0YJH2_9BACI</name>
<dbReference type="EMBL" id="JBHSOZ010000003">
    <property type="protein sequence ID" value="MFC5711861.1"/>
    <property type="molecule type" value="Genomic_DNA"/>
</dbReference>
<protein>
    <submittedName>
        <fullName evidence="1">Uncharacterized protein</fullName>
    </submittedName>
</protein>
<reference evidence="2" key="1">
    <citation type="journal article" date="2019" name="Int. J. Syst. Evol. Microbiol.">
        <title>The Global Catalogue of Microorganisms (GCM) 10K type strain sequencing project: providing services to taxonomists for standard genome sequencing and annotation.</title>
        <authorList>
            <consortium name="The Broad Institute Genomics Platform"/>
            <consortium name="The Broad Institute Genome Sequencing Center for Infectious Disease"/>
            <person name="Wu L."/>
            <person name="Ma J."/>
        </authorList>
    </citation>
    <scope>NUCLEOTIDE SEQUENCE [LARGE SCALE GENOMIC DNA]</scope>
    <source>
        <strain evidence="2">CECT 7184</strain>
    </source>
</reference>
<dbReference type="Proteomes" id="UP001596142">
    <property type="component" value="Unassembled WGS sequence"/>
</dbReference>
<gene>
    <name evidence="1" type="ORF">ACFPU1_03625</name>
</gene>
<keyword evidence="2" id="KW-1185">Reference proteome</keyword>
<evidence type="ECO:0000313" key="1">
    <source>
        <dbReference type="EMBL" id="MFC5711861.1"/>
    </source>
</evidence>
<comment type="caution">
    <text evidence="1">The sequence shown here is derived from an EMBL/GenBank/DDBJ whole genome shotgun (WGS) entry which is preliminary data.</text>
</comment>